<dbReference type="GO" id="GO:0007166">
    <property type="term" value="P:cell surface receptor signaling pathway"/>
    <property type="evidence" value="ECO:0007669"/>
    <property type="project" value="InterPro"/>
</dbReference>
<dbReference type="GO" id="GO:0005886">
    <property type="term" value="C:plasma membrane"/>
    <property type="evidence" value="ECO:0007669"/>
    <property type="project" value="TreeGrafter"/>
</dbReference>
<reference evidence="6" key="1">
    <citation type="submission" date="2023-03" db="EMBL/GenBank/DDBJ databases">
        <title>Massive genome expansion in bonnet fungi (Mycena s.s.) driven by repeated elements and novel gene families across ecological guilds.</title>
        <authorList>
            <consortium name="Lawrence Berkeley National Laboratory"/>
            <person name="Harder C.B."/>
            <person name="Miyauchi S."/>
            <person name="Viragh M."/>
            <person name="Kuo A."/>
            <person name="Thoen E."/>
            <person name="Andreopoulos B."/>
            <person name="Lu D."/>
            <person name="Skrede I."/>
            <person name="Drula E."/>
            <person name="Henrissat B."/>
            <person name="Morin E."/>
            <person name="Kohler A."/>
            <person name="Barry K."/>
            <person name="LaButti K."/>
            <person name="Morin E."/>
            <person name="Salamov A."/>
            <person name="Lipzen A."/>
            <person name="Mereny Z."/>
            <person name="Hegedus B."/>
            <person name="Baldrian P."/>
            <person name="Stursova M."/>
            <person name="Weitz H."/>
            <person name="Taylor A."/>
            <person name="Grigoriev I.V."/>
            <person name="Nagy L.G."/>
            <person name="Martin F."/>
            <person name="Kauserud H."/>
        </authorList>
    </citation>
    <scope>NUCLEOTIDE SEQUENCE</scope>
    <source>
        <strain evidence="6">CBHHK002</strain>
    </source>
</reference>
<evidence type="ECO:0000313" key="7">
    <source>
        <dbReference type="Proteomes" id="UP001218218"/>
    </source>
</evidence>
<dbReference type="GO" id="GO:0005085">
    <property type="term" value="F:guanyl-nucleotide exchange factor activity"/>
    <property type="evidence" value="ECO:0007669"/>
    <property type="project" value="UniProtKB-KW"/>
</dbReference>
<dbReference type="CDD" id="cd21037">
    <property type="entry name" value="MLKL_NTD"/>
    <property type="match status" value="1"/>
</dbReference>
<dbReference type="GO" id="GO:0007265">
    <property type="term" value="P:Ras protein signal transduction"/>
    <property type="evidence" value="ECO:0007669"/>
    <property type="project" value="TreeGrafter"/>
</dbReference>
<dbReference type="Pfam" id="PF00617">
    <property type="entry name" value="RasGEF"/>
    <property type="match status" value="1"/>
</dbReference>
<dbReference type="InterPro" id="IPR000651">
    <property type="entry name" value="Ras-like_Gua-exchang_fac_N"/>
</dbReference>
<dbReference type="InterPro" id="IPR008937">
    <property type="entry name" value="Ras-like_GEF"/>
</dbReference>
<accession>A0AAD6ZVT3</accession>
<dbReference type="InterPro" id="IPR036537">
    <property type="entry name" value="Adaptor_Cbl_N_dom_sf"/>
</dbReference>
<dbReference type="EMBL" id="JARIHO010000025">
    <property type="protein sequence ID" value="KAJ7342520.1"/>
    <property type="molecule type" value="Genomic_DNA"/>
</dbReference>
<dbReference type="SUPFAM" id="SSF48366">
    <property type="entry name" value="Ras GEF"/>
    <property type="match status" value="1"/>
</dbReference>
<evidence type="ECO:0000259" key="5">
    <source>
        <dbReference type="PROSITE" id="PS50212"/>
    </source>
</evidence>
<dbReference type="InterPro" id="IPR001895">
    <property type="entry name" value="RASGEF_cat_dom"/>
</dbReference>
<dbReference type="InterPro" id="IPR036964">
    <property type="entry name" value="RASGEF_cat_dom_sf"/>
</dbReference>
<evidence type="ECO:0000313" key="6">
    <source>
        <dbReference type="EMBL" id="KAJ7342520.1"/>
    </source>
</evidence>
<dbReference type="AlphaFoldDB" id="A0AAD6ZVT3"/>
<comment type="caution">
    <text evidence="6">The sequence shown here is derived from an EMBL/GenBank/DDBJ whole genome shotgun (WGS) entry which is preliminary data.</text>
</comment>
<dbReference type="Proteomes" id="UP001218218">
    <property type="component" value="Unassembled WGS sequence"/>
</dbReference>
<dbReference type="SMART" id="SM00147">
    <property type="entry name" value="RasGEF"/>
    <property type="match status" value="1"/>
</dbReference>
<dbReference type="PANTHER" id="PTHR23113">
    <property type="entry name" value="GUANINE NUCLEOTIDE EXCHANGE FACTOR"/>
    <property type="match status" value="1"/>
</dbReference>
<feature type="coiled-coil region" evidence="3">
    <location>
        <begin position="14"/>
        <end position="48"/>
    </location>
</feature>
<dbReference type="PROSITE" id="PS50009">
    <property type="entry name" value="RASGEF_CAT"/>
    <property type="match status" value="1"/>
</dbReference>
<proteinExistence type="predicted"/>
<organism evidence="6 7">
    <name type="scientific">Mycena albidolilacea</name>
    <dbReference type="NCBI Taxonomy" id="1033008"/>
    <lineage>
        <taxon>Eukaryota</taxon>
        <taxon>Fungi</taxon>
        <taxon>Dikarya</taxon>
        <taxon>Basidiomycota</taxon>
        <taxon>Agaricomycotina</taxon>
        <taxon>Agaricomycetes</taxon>
        <taxon>Agaricomycetidae</taxon>
        <taxon>Agaricales</taxon>
        <taxon>Marasmiineae</taxon>
        <taxon>Mycenaceae</taxon>
        <taxon>Mycena</taxon>
    </lineage>
</organism>
<keyword evidence="1 2" id="KW-0344">Guanine-nucleotide releasing factor</keyword>
<evidence type="ECO:0000256" key="3">
    <source>
        <dbReference type="SAM" id="Coils"/>
    </source>
</evidence>
<keyword evidence="3" id="KW-0175">Coiled coil</keyword>
<evidence type="ECO:0000259" key="4">
    <source>
        <dbReference type="PROSITE" id="PS50009"/>
    </source>
</evidence>
<evidence type="ECO:0000256" key="1">
    <source>
        <dbReference type="ARBA" id="ARBA00022658"/>
    </source>
</evidence>
<dbReference type="InterPro" id="IPR059179">
    <property type="entry name" value="MLKL-like_MCAfunc"/>
</dbReference>
<protein>
    <submittedName>
        <fullName evidence="6">Ras guanine nucleotide exchange factor domain-containing protein</fullName>
    </submittedName>
</protein>
<dbReference type="Gene3D" id="1.10.840.10">
    <property type="entry name" value="Ras guanine-nucleotide exchange factors catalytic domain"/>
    <property type="match status" value="1"/>
</dbReference>
<evidence type="ECO:0000256" key="2">
    <source>
        <dbReference type="PROSITE-ProRule" id="PRU00168"/>
    </source>
</evidence>
<keyword evidence="7" id="KW-1185">Reference proteome</keyword>
<sequence length="630" mass="72406">MSGADLAITTTLEIRRLIQKVPENREQLEKLDARCAELESTLSDLSNGQEFPNDAARILAETQGILAGIKERLKPRRALKPWLAFVKQADMQAWIELQNQRIGDVLQTMNSRFNALHASQLAESMTRQERNFEDIQSRLIRLELGLHPKSETMPHAQKLVSVSSEAPTASTSIAPAPRRERNSFQLEFQLPQISLLTALDGYFDTPVRTFIASDNIDPPLQSTSRRDLLPIRNPERGPISSANLLGLVDHFLTTDDKHFKQILLDTYCDYPTPEELFDVLIQRFREVPHEIGSYHVKRHQIIQAIVIFLQTVSPESNVLNTIRGFATDNNLTPQHREAITKAVESRSRTPIPRSYGKAAEPSNPYDIAVAFTLMEAELRQTVRCTDYLLHARDLPSRIDDLLSANDKMTRWLKFSVLRHDEIKGRADTIKHFAATAEACRQLHNYNSAGVIGSVLMGWKSKPGTDIPRTMDVLKKNTQESIRWLANLIESDRNYDAHRKITKAVKAKDHIPWLRKYPQCQNVWSSTYRLLAAHLADVRKFLASSRGTVEVDNIQLINFERYRKLADKVPGYQIPPDLQQHRQDEHISYLRHQFDTVDFDEETETCRLRKLKKREDEDYRTRRPQIRSLGF</sequence>
<feature type="domain" description="N-terminal Ras-GEF" evidence="5">
    <location>
        <begin position="235"/>
        <end position="363"/>
    </location>
</feature>
<name>A0AAD6ZVT3_9AGAR</name>
<feature type="domain" description="Ras-GEF" evidence="4">
    <location>
        <begin position="363"/>
        <end position="608"/>
    </location>
</feature>
<dbReference type="Gene3D" id="1.20.870.10">
    <property type="entry name" value="Son of sevenless (SoS) protein Chain: S domain 1"/>
    <property type="match status" value="1"/>
</dbReference>
<dbReference type="PROSITE" id="PS50212">
    <property type="entry name" value="RASGEF_NTER"/>
    <property type="match status" value="1"/>
</dbReference>
<dbReference type="PANTHER" id="PTHR23113:SF348">
    <property type="entry name" value="GUANYL-NUCLEOTIDE EXCHANGE FACTOR RASGEF, PUTATIVE (AFU_ORTHOLOGUE AFUA_1G04700)-RELATED"/>
    <property type="match status" value="1"/>
</dbReference>
<gene>
    <name evidence="6" type="ORF">DFH08DRAFT_963264</name>
</gene>
<dbReference type="Gene3D" id="1.20.930.20">
    <property type="entry name" value="Adaptor protein Cbl, N-terminal domain"/>
    <property type="match status" value="1"/>
</dbReference>
<dbReference type="InterPro" id="IPR023578">
    <property type="entry name" value="Ras_GEF_dom_sf"/>
</dbReference>